<comment type="caution">
    <text evidence="4">The sequence shown here is derived from an EMBL/GenBank/DDBJ whole genome shotgun (WGS) entry which is preliminary data.</text>
</comment>
<sequence length="476" mass="51079">MRKAILWQLSAVEQADGVREGRWSAEMLTTAVLERIADVNPRLNAYVTMNDQALDEARAADRRQAAGEPTGPLHGVPFSVKDLIPTKGLRTTLGSLAHQDWVPDQDEISVARLREAGGILIGKTNTRELGYGVVTDNELFGPTRNPWDVGMTAAGSSGGAAAAVAAGMGSIALGSDGGGSLRVPAAICGVFALKPTFGVVPLYPSSRLPLRTGLNSWESLECIGPITRTVADSALVMSVIAGVDVRDRHSVPLDMGHGTSRQRDLVLGYSPSLAGAEVDSEVAEIVEAAVRAVASRQSWIVREASPQLPALPDLREIFAATVAMDTDLEELRKLADHVTVSPDIRELVDRQWTGDELTRARRNRQIVYDTMRRFGELHDVLLTPTTATPAFPVGMRFPEDGDCGIADGRQWSPFAFLSNLTGQPSVSIPVGRTRNGLPVGVQVSGRHFADDTLLDVAQAFEQAHPWDHSFQYGGPG</sequence>
<dbReference type="InterPro" id="IPR000120">
    <property type="entry name" value="Amidase"/>
</dbReference>
<evidence type="ECO:0000313" key="4">
    <source>
        <dbReference type="EMBL" id="MFB9817897.1"/>
    </source>
</evidence>
<evidence type="ECO:0000259" key="3">
    <source>
        <dbReference type="Pfam" id="PF01425"/>
    </source>
</evidence>
<keyword evidence="5" id="KW-1185">Reference proteome</keyword>
<dbReference type="RefSeq" id="WP_234754695.1">
    <property type="nucleotide sequence ID" value="NZ_BAAAWN010000001.1"/>
</dbReference>
<dbReference type="Pfam" id="PF01425">
    <property type="entry name" value="Amidase"/>
    <property type="match status" value="1"/>
</dbReference>
<proteinExistence type="inferred from homology"/>
<feature type="region of interest" description="Disordered" evidence="2">
    <location>
        <begin position="58"/>
        <end position="77"/>
    </location>
</feature>
<comment type="similarity">
    <text evidence="1">Belongs to the amidase family.</text>
</comment>
<dbReference type="PANTHER" id="PTHR11895:SF7">
    <property type="entry name" value="GLUTAMYL-TRNA(GLN) AMIDOTRANSFERASE SUBUNIT A, MITOCHONDRIAL"/>
    <property type="match status" value="1"/>
</dbReference>
<organism evidence="4 5">
    <name type="scientific">Arthrobacter ramosus</name>
    <dbReference type="NCBI Taxonomy" id="1672"/>
    <lineage>
        <taxon>Bacteria</taxon>
        <taxon>Bacillati</taxon>
        <taxon>Actinomycetota</taxon>
        <taxon>Actinomycetes</taxon>
        <taxon>Micrococcales</taxon>
        <taxon>Micrococcaceae</taxon>
        <taxon>Arthrobacter</taxon>
    </lineage>
</organism>
<gene>
    <name evidence="4" type="ORF">ACFFP1_00100</name>
</gene>
<dbReference type="PANTHER" id="PTHR11895">
    <property type="entry name" value="TRANSAMIDASE"/>
    <property type="match status" value="1"/>
</dbReference>
<reference evidence="4 5" key="1">
    <citation type="submission" date="2024-09" db="EMBL/GenBank/DDBJ databases">
        <authorList>
            <person name="Sun Q."/>
            <person name="Mori K."/>
        </authorList>
    </citation>
    <scope>NUCLEOTIDE SEQUENCE [LARGE SCALE GENOMIC DNA]</scope>
    <source>
        <strain evidence="4 5">JCM 1334</strain>
    </source>
</reference>
<evidence type="ECO:0000256" key="2">
    <source>
        <dbReference type="SAM" id="MobiDB-lite"/>
    </source>
</evidence>
<feature type="domain" description="Amidase" evidence="3">
    <location>
        <begin position="28"/>
        <end position="454"/>
    </location>
</feature>
<dbReference type="InterPro" id="IPR036928">
    <property type="entry name" value="AS_sf"/>
</dbReference>
<dbReference type="Gene3D" id="3.90.1300.10">
    <property type="entry name" value="Amidase signature (AS) domain"/>
    <property type="match status" value="1"/>
</dbReference>
<name>A0ABV5XV52_ARTRM</name>
<protein>
    <submittedName>
        <fullName evidence="4">Amidase</fullName>
    </submittedName>
</protein>
<dbReference type="EMBL" id="JBHMBC010000001">
    <property type="protein sequence ID" value="MFB9817897.1"/>
    <property type="molecule type" value="Genomic_DNA"/>
</dbReference>
<accession>A0ABV5XV52</accession>
<dbReference type="InterPro" id="IPR023631">
    <property type="entry name" value="Amidase_dom"/>
</dbReference>
<dbReference type="SUPFAM" id="SSF75304">
    <property type="entry name" value="Amidase signature (AS) enzymes"/>
    <property type="match status" value="1"/>
</dbReference>
<evidence type="ECO:0000313" key="5">
    <source>
        <dbReference type="Proteomes" id="UP001589702"/>
    </source>
</evidence>
<evidence type="ECO:0000256" key="1">
    <source>
        <dbReference type="ARBA" id="ARBA00009199"/>
    </source>
</evidence>
<dbReference type="Proteomes" id="UP001589702">
    <property type="component" value="Unassembled WGS sequence"/>
</dbReference>